<feature type="binding site" evidence="7">
    <location>
        <position position="258"/>
    </location>
    <ligand>
        <name>Zn(2+)</name>
        <dbReference type="ChEBI" id="CHEBI:29105"/>
        <label>2</label>
    </ligand>
</feature>
<dbReference type="PROSITE" id="PS00731">
    <property type="entry name" value="AP_NUCLEASE_F2_3"/>
    <property type="match status" value="1"/>
</dbReference>
<evidence type="ECO:0000256" key="4">
    <source>
        <dbReference type="ARBA" id="ARBA00022801"/>
    </source>
</evidence>
<dbReference type="SUPFAM" id="SSF51658">
    <property type="entry name" value="Xylose isomerase-like"/>
    <property type="match status" value="1"/>
</dbReference>
<dbReference type="InterPro" id="IPR018246">
    <property type="entry name" value="AP_endonuc_F2_Zn_BS"/>
</dbReference>
<dbReference type="GO" id="GO:0008833">
    <property type="term" value="F:deoxyribonuclease IV (phage-T4-induced) activity"/>
    <property type="evidence" value="ECO:0007669"/>
    <property type="project" value="UniProtKB-UniRule"/>
</dbReference>
<evidence type="ECO:0000256" key="5">
    <source>
        <dbReference type="ARBA" id="ARBA00022833"/>
    </source>
</evidence>
<evidence type="ECO:0000259" key="8">
    <source>
        <dbReference type="Pfam" id="PF01261"/>
    </source>
</evidence>
<gene>
    <name evidence="7" type="primary">nfo</name>
</gene>
<dbReference type="Gene3D" id="3.20.20.150">
    <property type="entry name" value="Divalent-metal-dependent TIM barrel enzymes"/>
    <property type="match status" value="1"/>
</dbReference>
<dbReference type="PANTHER" id="PTHR21445:SF0">
    <property type="entry name" value="APURINIC-APYRIMIDINIC ENDONUCLEASE"/>
    <property type="match status" value="1"/>
</dbReference>
<sequence length="280" mass="30823">MLVGAHISIGGSIDMAVDRALKLGCNTFQIFTRNPRGWQQSPLTEESIQLFRKKLSSSNLMLPLIHMPYLPNIASPVDQTYNRSVEVLTEELRRSSLLAVPYVVTHVGSHLGSGIKRGMARVVDACNKALELSGGSSTILLENTAGTRNSVGSTFEHLSEMIRRIKPQERIGICLDTCHAFAAGYDLRTVYDVRHTLELLHSIIGIDFLKAVHVNDSKGSLGEGLDRHEHLGMGQIGEGGLRAFLNQKPITKVPTIIETPIDGRRDDVGNLKKLRELVQN</sequence>
<dbReference type="EMBL" id="JQ085825">
    <property type="protein sequence ID" value="AFD03414.1"/>
    <property type="molecule type" value="Genomic_DNA"/>
</dbReference>
<feature type="binding site" evidence="7">
    <location>
        <position position="226"/>
    </location>
    <ligand>
        <name>Zn(2+)</name>
        <dbReference type="ChEBI" id="CHEBI:29105"/>
        <label>3</label>
    </ligand>
</feature>
<keyword evidence="5 7" id="KW-0862">Zinc</keyword>
<dbReference type="InterPro" id="IPR036237">
    <property type="entry name" value="Xyl_isomerase-like_sf"/>
</dbReference>
<keyword evidence="6 7" id="KW-0234">DNA repair</keyword>
<dbReference type="GO" id="GO:0008081">
    <property type="term" value="F:phosphoric diester hydrolase activity"/>
    <property type="evidence" value="ECO:0007669"/>
    <property type="project" value="TreeGrafter"/>
</dbReference>
<dbReference type="PROSITE" id="PS51432">
    <property type="entry name" value="AP_NUCLEASE_F2_4"/>
    <property type="match status" value="1"/>
</dbReference>
<dbReference type="SMART" id="SM00518">
    <property type="entry name" value="AP2Ec"/>
    <property type="match status" value="1"/>
</dbReference>
<accession>H9BX92</accession>
<reference evidence="9" key="1">
    <citation type="submission" date="2011-11" db="EMBL/GenBank/DDBJ databases">
        <title>Construction and analysis of a metagenome of deep-sea sediment.</title>
        <authorList>
            <person name="Huo Y.-Y."/>
            <person name="Cheng H."/>
            <person name="Wu M."/>
        </authorList>
    </citation>
    <scope>NUCLEOTIDE SEQUENCE</scope>
</reference>
<name>H9BX92_9ARCH</name>
<feature type="domain" description="Xylose isomerase-like TIM barrel" evidence="8">
    <location>
        <begin position="17"/>
        <end position="266"/>
    </location>
</feature>
<feature type="binding site" evidence="7">
    <location>
        <position position="213"/>
    </location>
    <ligand>
        <name>Zn(2+)</name>
        <dbReference type="ChEBI" id="CHEBI:29105"/>
        <label>2</label>
    </ligand>
</feature>
<keyword evidence="4 7" id="KW-0378">Hydrolase</keyword>
<dbReference type="PANTHER" id="PTHR21445">
    <property type="entry name" value="ENDONUCLEASE IV ENDODEOXYRIBONUCLEASE IV"/>
    <property type="match status" value="1"/>
</dbReference>
<evidence type="ECO:0000313" key="9">
    <source>
        <dbReference type="EMBL" id="AFD03414.1"/>
    </source>
</evidence>
<dbReference type="CDD" id="cd00019">
    <property type="entry name" value="AP2Ec"/>
    <property type="match status" value="1"/>
</dbReference>
<keyword evidence="7 9" id="KW-0255">Endonuclease</keyword>
<evidence type="ECO:0000256" key="3">
    <source>
        <dbReference type="ARBA" id="ARBA00022763"/>
    </source>
</evidence>
<dbReference type="InterPro" id="IPR001719">
    <property type="entry name" value="AP_endonuc_2"/>
</dbReference>
<proteinExistence type="inferred from homology"/>
<dbReference type="GO" id="GO:0003677">
    <property type="term" value="F:DNA binding"/>
    <property type="evidence" value="ECO:0007669"/>
    <property type="project" value="InterPro"/>
</dbReference>
<dbReference type="EC" id="3.1.21.2" evidence="7"/>
<evidence type="ECO:0000256" key="2">
    <source>
        <dbReference type="ARBA" id="ARBA00022723"/>
    </source>
</evidence>
<comment type="similarity">
    <text evidence="1 7">Belongs to the AP endonuclease 2 family.</text>
</comment>
<keyword evidence="3 7" id="KW-0227">DNA damage</keyword>
<keyword evidence="7" id="KW-0540">Nuclease</keyword>
<dbReference type="FunFam" id="3.20.20.150:FF:000001">
    <property type="entry name" value="Probable endonuclease 4"/>
    <property type="match status" value="1"/>
</dbReference>
<dbReference type="AlphaFoldDB" id="H9BX92"/>
<dbReference type="Pfam" id="PF01261">
    <property type="entry name" value="AP_endonuc_2"/>
    <property type="match status" value="1"/>
</dbReference>
<feature type="binding site" evidence="7">
    <location>
        <position position="176"/>
    </location>
    <ligand>
        <name>Zn(2+)</name>
        <dbReference type="ChEBI" id="CHEBI:29105"/>
        <label>2</label>
    </ligand>
</feature>
<dbReference type="GO" id="GO:0003906">
    <property type="term" value="F:DNA-(apurinic or apyrimidinic site) endonuclease activity"/>
    <property type="evidence" value="ECO:0007669"/>
    <property type="project" value="TreeGrafter"/>
</dbReference>
<dbReference type="HAMAP" id="MF_00152">
    <property type="entry name" value="Nfo"/>
    <property type="match status" value="1"/>
</dbReference>
<feature type="binding site" evidence="7">
    <location>
        <position position="142"/>
    </location>
    <ligand>
        <name>Zn(2+)</name>
        <dbReference type="ChEBI" id="CHEBI:29105"/>
        <label>1</label>
    </ligand>
</feature>
<evidence type="ECO:0000256" key="6">
    <source>
        <dbReference type="ARBA" id="ARBA00023204"/>
    </source>
</evidence>
<evidence type="ECO:0000256" key="1">
    <source>
        <dbReference type="ARBA" id="ARBA00005340"/>
    </source>
</evidence>
<dbReference type="GO" id="GO:0008270">
    <property type="term" value="F:zinc ion binding"/>
    <property type="evidence" value="ECO:0007669"/>
    <property type="project" value="UniProtKB-UniRule"/>
</dbReference>
<dbReference type="GO" id="GO:0006284">
    <property type="term" value="P:base-excision repair"/>
    <property type="evidence" value="ECO:0007669"/>
    <property type="project" value="TreeGrafter"/>
</dbReference>
<dbReference type="PROSITE" id="PS00730">
    <property type="entry name" value="AP_NUCLEASE_F2_2"/>
    <property type="match status" value="1"/>
</dbReference>
<organism evidence="9">
    <name type="scientific">uncultured archaeon W5-61a</name>
    <dbReference type="NCBI Taxonomy" id="1131008"/>
    <lineage>
        <taxon>Archaea</taxon>
        <taxon>environmental samples</taxon>
    </lineage>
</organism>
<keyword evidence="2 7" id="KW-0479">Metal-binding</keyword>
<feature type="binding site" evidence="7">
    <location>
        <position position="142"/>
    </location>
    <ligand>
        <name>Zn(2+)</name>
        <dbReference type="ChEBI" id="CHEBI:29105"/>
        <label>2</label>
    </ligand>
</feature>
<comment type="cofactor">
    <cofactor evidence="7">
        <name>Zn(2+)</name>
        <dbReference type="ChEBI" id="CHEBI:29105"/>
    </cofactor>
    <text evidence="7">Binds 3 Zn(2+) ions.</text>
</comment>
<comment type="catalytic activity">
    <reaction evidence="7">
        <text>Endonucleolytic cleavage to 5'-phosphooligonucleotide end-products.</text>
        <dbReference type="EC" id="3.1.21.2"/>
    </reaction>
</comment>
<feature type="binding site" evidence="7">
    <location>
        <position position="106"/>
    </location>
    <ligand>
        <name>Zn(2+)</name>
        <dbReference type="ChEBI" id="CHEBI:29105"/>
        <label>1</label>
    </ligand>
</feature>
<dbReference type="NCBIfam" id="TIGR00587">
    <property type="entry name" value="nfo"/>
    <property type="match status" value="1"/>
</dbReference>
<feature type="binding site" evidence="7">
    <location>
        <position position="179"/>
    </location>
    <ligand>
        <name>Zn(2+)</name>
        <dbReference type="ChEBI" id="CHEBI:29105"/>
        <label>3</label>
    </ligand>
</feature>
<dbReference type="InterPro" id="IPR013022">
    <property type="entry name" value="Xyl_isomerase-like_TIM-brl"/>
</dbReference>
<feature type="binding site" evidence="7">
    <location>
        <position position="66"/>
    </location>
    <ligand>
        <name>Zn(2+)</name>
        <dbReference type="ChEBI" id="CHEBI:29105"/>
        <label>1</label>
    </ligand>
</feature>
<evidence type="ECO:0000256" key="7">
    <source>
        <dbReference type="HAMAP-Rule" id="MF_00152"/>
    </source>
</evidence>
<feature type="binding site" evidence="7">
    <location>
        <position position="228"/>
    </location>
    <ligand>
        <name>Zn(2+)</name>
        <dbReference type="ChEBI" id="CHEBI:29105"/>
        <label>3</label>
    </ligand>
</feature>
<protein>
    <recommendedName>
        <fullName evidence="7">Probable endonuclease 4</fullName>
        <ecNumber evidence="7">3.1.21.2</ecNumber>
    </recommendedName>
    <alternativeName>
        <fullName evidence="7">Endodeoxyribonuclease IV</fullName>
    </alternativeName>
    <alternativeName>
        <fullName evidence="7">Endonuclease IV</fullName>
    </alternativeName>
</protein>
<comment type="function">
    <text evidence="7">Endonuclease IV plays a role in DNA repair. It cleaves phosphodiester bonds at apurinic or apyrimidinic (AP) sites, generating a 3'-hydroxyl group and a 5'-terminal sugar phosphate.</text>
</comment>